<dbReference type="PROSITE" id="PS50835">
    <property type="entry name" value="IG_LIKE"/>
    <property type="match status" value="2"/>
</dbReference>
<feature type="transmembrane region" description="Helical" evidence="2">
    <location>
        <begin position="388"/>
        <end position="412"/>
    </location>
</feature>
<dbReference type="SUPFAM" id="SSF48726">
    <property type="entry name" value="Immunoglobulin"/>
    <property type="match status" value="2"/>
</dbReference>
<sequence length="415" mass="45772">MMAFDPVLLKIWLLVTLLTMVHAHFGQRHPGRRYFSDPGRSSLPEGAVISLERSKNTLNADTTSASIPAVAAASVTTVNPDLAAHNPHASPPSIDRRLTPANATGQLGSTVYLHCYVHNIGQKTVTWLRRSDYHILTVGMVTYTSDERFSAVRRDRPVSHSQQQQRRLSEQQHKPASSPARTHMLNSVTPKLSRNESGSADVGPKPAFSQSVPASEDWMLQIRGLQEADAGEYECQVNTQHPMLSAYVTLNVLSPHASIAEGNELSVVSGSIVSLTCVIQDCPYPPSHVFWYHGKRVINYDRHSRINITSLLDVSPQQLLTPTQRDESSDISRVVSRLIISDVTEQHSGRYTCAPVHATPATVHVHVLHAEEQMSRQSSSGASRISTWNTFLTLQTLGPVLAFQMAFLLVIVRTT</sequence>
<dbReference type="EnsemblMetazoa" id="XM_022815951">
    <property type="protein sequence ID" value="XP_022671686"/>
    <property type="gene ID" value="LOC111254765"/>
</dbReference>
<dbReference type="OrthoDB" id="10031887at2759"/>
<name>A0A7M7MJL1_VARDE</name>
<dbReference type="GO" id="GO:0032589">
    <property type="term" value="C:neuron projection membrane"/>
    <property type="evidence" value="ECO:0007669"/>
    <property type="project" value="TreeGrafter"/>
</dbReference>
<dbReference type="Pfam" id="PF13927">
    <property type="entry name" value="Ig_3"/>
    <property type="match status" value="1"/>
</dbReference>
<dbReference type="InterPro" id="IPR013783">
    <property type="entry name" value="Ig-like_fold"/>
</dbReference>
<dbReference type="CDD" id="cd00096">
    <property type="entry name" value="Ig"/>
    <property type="match status" value="1"/>
</dbReference>
<evidence type="ECO:0000256" key="2">
    <source>
        <dbReference type="SAM" id="Phobius"/>
    </source>
</evidence>
<feature type="domain" description="Ig-like" evidence="4">
    <location>
        <begin position="92"/>
        <end position="251"/>
    </location>
</feature>
<dbReference type="PANTHER" id="PTHR23279:SF46">
    <property type="entry name" value="DEFECTIVE PROBOSCIS EXTENSION RESPONSE 10, ISOFORM A-RELATED"/>
    <property type="match status" value="1"/>
</dbReference>
<dbReference type="GO" id="GO:0050808">
    <property type="term" value="P:synapse organization"/>
    <property type="evidence" value="ECO:0007669"/>
    <property type="project" value="TreeGrafter"/>
</dbReference>
<dbReference type="PANTHER" id="PTHR23279">
    <property type="entry name" value="DEFECTIVE PROBOSCIS EXTENSION RESPONSE DPR -RELATED"/>
    <property type="match status" value="1"/>
</dbReference>
<dbReference type="InterPro" id="IPR007110">
    <property type="entry name" value="Ig-like_dom"/>
</dbReference>
<dbReference type="InParanoid" id="A0A7M7MJL1"/>
<reference evidence="5" key="1">
    <citation type="submission" date="2021-01" db="UniProtKB">
        <authorList>
            <consortium name="EnsemblMetazoa"/>
        </authorList>
    </citation>
    <scope>IDENTIFICATION</scope>
</reference>
<keyword evidence="3" id="KW-0732">Signal</keyword>
<dbReference type="KEGG" id="vde:111254765"/>
<feature type="domain" description="Ig-like" evidence="4">
    <location>
        <begin position="255"/>
        <end position="364"/>
    </location>
</feature>
<feature type="region of interest" description="Disordered" evidence="1">
    <location>
        <begin position="151"/>
        <end position="212"/>
    </location>
</feature>
<accession>A0A7M7MJL1</accession>
<dbReference type="SMART" id="SM00408">
    <property type="entry name" value="IGc2"/>
    <property type="match status" value="2"/>
</dbReference>
<proteinExistence type="predicted"/>
<dbReference type="InterPro" id="IPR003599">
    <property type="entry name" value="Ig_sub"/>
</dbReference>
<dbReference type="Gene3D" id="2.60.40.10">
    <property type="entry name" value="Immunoglobulins"/>
    <property type="match status" value="2"/>
</dbReference>
<dbReference type="RefSeq" id="XP_022671686.1">
    <property type="nucleotide sequence ID" value="XM_022815951.1"/>
</dbReference>
<dbReference type="AlphaFoldDB" id="A0A7M7MJL1"/>
<evidence type="ECO:0000256" key="3">
    <source>
        <dbReference type="SAM" id="SignalP"/>
    </source>
</evidence>
<protein>
    <recommendedName>
        <fullName evidence="4">Ig-like domain-containing protein</fullName>
    </recommendedName>
</protein>
<organism evidence="5 6">
    <name type="scientific">Varroa destructor</name>
    <name type="common">Honeybee mite</name>
    <dbReference type="NCBI Taxonomy" id="109461"/>
    <lineage>
        <taxon>Eukaryota</taxon>
        <taxon>Metazoa</taxon>
        <taxon>Ecdysozoa</taxon>
        <taxon>Arthropoda</taxon>
        <taxon>Chelicerata</taxon>
        <taxon>Arachnida</taxon>
        <taxon>Acari</taxon>
        <taxon>Parasitiformes</taxon>
        <taxon>Mesostigmata</taxon>
        <taxon>Gamasina</taxon>
        <taxon>Dermanyssoidea</taxon>
        <taxon>Varroidae</taxon>
        <taxon>Varroa</taxon>
    </lineage>
</organism>
<dbReference type="SMART" id="SM00409">
    <property type="entry name" value="IG"/>
    <property type="match status" value="2"/>
</dbReference>
<dbReference type="EnsemblMetazoa" id="XM_022815950">
    <property type="protein sequence ID" value="XP_022671685"/>
    <property type="gene ID" value="LOC111254765"/>
</dbReference>
<feature type="compositionally biased region" description="Polar residues" evidence="1">
    <location>
        <begin position="184"/>
        <end position="198"/>
    </location>
</feature>
<keyword evidence="2" id="KW-1133">Transmembrane helix</keyword>
<dbReference type="InterPro" id="IPR037448">
    <property type="entry name" value="Zig-8"/>
</dbReference>
<evidence type="ECO:0000259" key="4">
    <source>
        <dbReference type="PROSITE" id="PS50835"/>
    </source>
</evidence>
<keyword evidence="6" id="KW-1185">Reference proteome</keyword>
<feature type="chain" id="PRO_5036401653" description="Ig-like domain-containing protein" evidence="3">
    <location>
        <begin position="24"/>
        <end position="415"/>
    </location>
</feature>
<dbReference type="RefSeq" id="XP_022671685.1">
    <property type="nucleotide sequence ID" value="XM_022815950.1"/>
</dbReference>
<dbReference type="InterPro" id="IPR003598">
    <property type="entry name" value="Ig_sub2"/>
</dbReference>
<dbReference type="InterPro" id="IPR036179">
    <property type="entry name" value="Ig-like_dom_sf"/>
</dbReference>
<keyword evidence="2" id="KW-0472">Membrane</keyword>
<evidence type="ECO:0000313" key="6">
    <source>
        <dbReference type="Proteomes" id="UP000594260"/>
    </source>
</evidence>
<keyword evidence="2" id="KW-0812">Transmembrane</keyword>
<feature type="signal peptide" evidence="3">
    <location>
        <begin position="1"/>
        <end position="23"/>
    </location>
</feature>
<evidence type="ECO:0000256" key="1">
    <source>
        <dbReference type="SAM" id="MobiDB-lite"/>
    </source>
</evidence>
<evidence type="ECO:0000313" key="5">
    <source>
        <dbReference type="EnsemblMetazoa" id="XP_022671685"/>
    </source>
</evidence>
<dbReference type="GeneID" id="111254765"/>
<dbReference type="Proteomes" id="UP000594260">
    <property type="component" value="Unplaced"/>
</dbReference>